<keyword evidence="1" id="KW-0805">Transcription regulation</keyword>
<comment type="caution">
    <text evidence="5">The sequence shown here is derived from an EMBL/GenBank/DDBJ whole genome shotgun (WGS) entry which is preliminary data.</text>
</comment>
<proteinExistence type="predicted"/>
<dbReference type="SMART" id="SM00418">
    <property type="entry name" value="HTH_ARSR"/>
    <property type="match status" value="1"/>
</dbReference>
<dbReference type="InterPro" id="IPR036388">
    <property type="entry name" value="WH-like_DNA-bd_sf"/>
</dbReference>
<reference evidence="5 6" key="1">
    <citation type="submission" date="2018-09" db="EMBL/GenBank/DDBJ databases">
        <title>Paenibacillus aracenensis nov. sp. isolated from a cave in southern Spain.</title>
        <authorList>
            <person name="Jurado V."/>
            <person name="Gutierrez-Patricio S."/>
            <person name="Gonzalez-Pimentel J.L."/>
            <person name="Miller A.Z."/>
            <person name="Laiz L."/>
            <person name="Saiz-Jimenez C."/>
        </authorList>
    </citation>
    <scope>NUCLEOTIDE SEQUENCE [LARGE SCALE GENOMIC DNA]</scope>
    <source>
        <strain evidence="5 6">DSM 22867</strain>
    </source>
</reference>
<keyword evidence="2" id="KW-0238">DNA-binding</keyword>
<dbReference type="PROSITE" id="PS50987">
    <property type="entry name" value="HTH_ARSR_2"/>
    <property type="match status" value="1"/>
</dbReference>
<dbReference type="CDD" id="cd00090">
    <property type="entry name" value="HTH_ARSR"/>
    <property type="match status" value="1"/>
</dbReference>
<accession>A0A3A1VIS1</accession>
<dbReference type="AlphaFoldDB" id="A0A3A1VIS1"/>
<dbReference type="InterPro" id="IPR051081">
    <property type="entry name" value="HTH_MetalResp_TranReg"/>
</dbReference>
<sequence length="303" mass="34453">MLLTTDSASLKVYEALASEARLKIIDLLYRKEMHIKELASELYLSNAIVSSHVNKLEQAGIVGSRMRRVNGGTYKYCYVKQEYMQVKLSPPVEAAETYQEIAVPVGHFTDYEVWPTCGIATTAKIIGDYDNPACFMDPERVNAGILWFARGFVEYKVPNYLRKDQRLKEIGISMEIGSEAPQVNENWPSDIRFTLNQKMLGVWTSPGDFGEQKGRLTPKWWHKDVNQYGVLKALRINERGTYIDGQRISDVTLSELQLDRPFWTFSLSPEGAGSGRGGLTLFGKGFGNYDQDLVIRYYYDALR</sequence>
<keyword evidence="6" id="KW-1185">Reference proteome</keyword>
<dbReference type="InterPro" id="IPR011991">
    <property type="entry name" value="ArsR-like_HTH"/>
</dbReference>
<dbReference type="Gene3D" id="1.10.10.10">
    <property type="entry name" value="Winged helix-like DNA-binding domain superfamily/Winged helix DNA-binding domain"/>
    <property type="match status" value="1"/>
</dbReference>
<evidence type="ECO:0000313" key="5">
    <source>
        <dbReference type="EMBL" id="RIX59612.1"/>
    </source>
</evidence>
<dbReference type="Proteomes" id="UP000266482">
    <property type="component" value="Unassembled WGS sequence"/>
</dbReference>
<dbReference type="PANTHER" id="PTHR33154:SF33">
    <property type="entry name" value="TRANSCRIPTIONAL REPRESSOR SDPR"/>
    <property type="match status" value="1"/>
</dbReference>
<evidence type="ECO:0000259" key="4">
    <source>
        <dbReference type="PROSITE" id="PS50987"/>
    </source>
</evidence>
<dbReference type="PANTHER" id="PTHR33154">
    <property type="entry name" value="TRANSCRIPTIONAL REGULATOR, ARSR FAMILY"/>
    <property type="match status" value="1"/>
</dbReference>
<protein>
    <submittedName>
        <fullName evidence="5">ArsR family transcriptional regulator</fullName>
    </submittedName>
</protein>
<evidence type="ECO:0000256" key="2">
    <source>
        <dbReference type="ARBA" id="ARBA00023125"/>
    </source>
</evidence>
<dbReference type="SUPFAM" id="SSF46785">
    <property type="entry name" value="Winged helix' DNA-binding domain"/>
    <property type="match status" value="1"/>
</dbReference>
<evidence type="ECO:0000256" key="3">
    <source>
        <dbReference type="ARBA" id="ARBA00023163"/>
    </source>
</evidence>
<dbReference type="Pfam" id="PF01022">
    <property type="entry name" value="HTH_5"/>
    <property type="match status" value="1"/>
</dbReference>
<name>A0A3A1VIS1_9BACL</name>
<organism evidence="5 6">
    <name type="scientific">Paenibacillus nanensis</name>
    <dbReference type="NCBI Taxonomy" id="393251"/>
    <lineage>
        <taxon>Bacteria</taxon>
        <taxon>Bacillati</taxon>
        <taxon>Bacillota</taxon>
        <taxon>Bacilli</taxon>
        <taxon>Bacillales</taxon>
        <taxon>Paenibacillaceae</taxon>
        <taxon>Paenibacillus</taxon>
    </lineage>
</organism>
<evidence type="ECO:0000256" key="1">
    <source>
        <dbReference type="ARBA" id="ARBA00023015"/>
    </source>
</evidence>
<feature type="domain" description="HTH arsR-type" evidence="4">
    <location>
        <begin position="1"/>
        <end position="99"/>
    </location>
</feature>
<dbReference type="GO" id="GO:0003700">
    <property type="term" value="F:DNA-binding transcription factor activity"/>
    <property type="evidence" value="ECO:0007669"/>
    <property type="project" value="InterPro"/>
</dbReference>
<keyword evidence="3" id="KW-0804">Transcription</keyword>
<gene>
    <name evidence="5" type="ORF">D3P08_05610</name>
</gene>
<dbReference type="InterPro" id="IPR001845">
    <property type="entry name" value="HTH_ArsR_DNA-bd_dom"/>
</dbReference>
<dbReference type="RefSeq" id="WP_119598444.1">
    <property type="nucleotide sequence ID" value="NZ_QXQA01000002.1"/>
</dbReference>
<dbReference type="EMBL" id="QXQA01000002">
    <property type="protein sequence ID" value="RIX59612.1"/>
    <property type="molecule type" value="Genomic_DNA"/>
</dbReference>
<dbReference type="InterPro" id="IPR036390">
    <property type="entry name" value="WH_DNA-bd_sf"/>
</dbReference>
<dbReference type="GO" id="GO:0003677">
    <property type="term" value="F:DNA binding"/>
    <property type="evidence" value="ECO:0007669"/>
    <property type="project" value="UniProtKB-KW"/>
</dbReference>
<evidence type="ECO:0000313" key="6">
    <source>
        <dbReference type="Proteomes" id="UP000266482"/>
    </source>
</evidence>
<dbReference type="OrthoDB" id="9781958at2"/>